<dbReference type="GO" id="GO:0005886">
    <property type="term" value="C:plasma membrane"/>
    <property type="evidence" value="ECO:0007669"/>
    <property type="project" value="UniProtKB-SubCell"/>
</dbReference>
<evidence type="ECO:0000256" key="5">
    <source>
        <dbReference type="ARBA" id="ARBA00022679"/>
    </source>
</evidence>
<dbReference type="FunFam" id="1.10.287.130:FF:000001">
    <property type="entry name" value="Two-component sensor histidine kinase"/>
    <property type="match status" value="1"/>
</dbReference>
<dbReference type="InterPro" id="IPR036890">
    <property type="entry name" value="HATPase_C_sf"/>
</dbReference>
<evidence type="ECO:0000256" key="9">
    <source>
        <dbReference type="ARBA" id="ARBA00023012"/>
    </source>
</evidence>
<accession>A0A7X2Z9L2</accession>
<dbReference type="PANTHER" id="PTHR45453:SF1">
    <property type="entry name" value="PHOSPHATE REGULON SENSOR PROTEIN PHOR"/>
    <property type="match status" value="1"/>
</dbReference>
<evidence type="ECO:0000256" key="11">
    <source>
        <dbReference type="SAM" id="MobiDB-lite"/>
    </source>
</evidence>
<evidence type="ECO:0000256" key="6">
    <source>
        <dbReference type="ARBA" id="ARBA00022741"/>
    </source>
</evidence>
<dbReference type="PRINTS" id="PR00344">
    <property type="entry name" value="BCTRLSENSOR"/>
</dbReference>
<dbReference type="GO" id="GO:0000155">
    <property type="term" value="F:phosphorelay sensor kinase activity"/>
    <property type="evidence" value="ECO:0007669"/>
    <property type="project" value="InterPro"/>
</dbReference>
<gene>
    <name evidence="14" type="ORF">GNP93_08850</name>
</gene>
<dbReference type="FunFam" id="3.30.565.10:FF:000006">
    <property type="entry name" value="Sensor histidine kinase WalK"/>
    <property type="match status" value="1"/>
</dbReference>
<evidence type="ECO:0000256" key="8">
    <source>
        <dbReference type="ARBA" id="ARBA00022840"/>
    </source>
</evidence>
<evidence type="ECO:0000256" key="3">
    <source>
        <dbReference type="ARBA" id="ARBA00012438"/>
    </source>
</evidence>
<feature type="transmembrane region" description="Helical" evidence="12">
    <location>
        <begin position="287"/>
        <end position="310"/>
    </location>
</feature>
<protein>
    <recommendedName>
        <fullName evidence="3">histidine kinase</fullName>
        <ecNumber evidence="3">2.7.13.3</ecNumber>
    </recommendedName>
</protein>
<evidence type="ECO:0000256" key="12">
    <source>
        <dbReference type="SAM" id="Phobius"/>
    </source>
</evidence>
<dbReference type="Gene3D" id="1.10.287.130">
    <property type="match status" value="1"/>
</dbReference>
<evidence type="ECO:0000256" key="10">
    <source>
        <dbReference type="ARBA" id="ARBA00023136"/>
    </source>
</evidence>
<dbReference type="CDD" id="cd00075">
    <property type="entry name" value="HATPase"/>
    <property type="match status" value="1"/>
</dbReference>
<keyword evidence="5" id="KW-0808">Transferase</keyword>
<feature type="transmembrane region" description="Helical" evidence="12">
    <location>
        <begin position="345"/>
        <end position="365"/>
    </location>
</feature>
<evidence type="ECO:0000256" key="2">
    <source>
        <dbReference type="ARBA" id="ARBA00004651"/>
    </source>
</evidence>
<comment type="catalytic activity">
    <reaction evidence="1">
        <text>ATP + protein L-histidine = ADP + protein N-phospho-L-histidine.</text>
        <dbReference type="EC" id="2.7.13.3"/>
    </reaction>
</comment>
<dbReference type="Gene3D" id="2.60.120.260">
    <property type="entry name" value="Galactose-binding domain-like"/>
    <property type="match status" value="1"/>
</dbReference>
<comment type="subcellular location">
    <subcellularLocation>
        <location evidence="2">Cell membrane</location>
        <topology evidence="2">Multi-pass membrane protein</topology>
    </subcellularLocation>
</comment>
<keyword evidence="9" id="KW-0902">Two-component regulatory system</keyword>
<evidence type="ECO:0000256" key="1">
    <source>
        <dbReference type="ARBA" id="ARBA00000085"/>
    </source>
</evidence>
<dbReference type="InterPro" id="IPR036097">
    <property type="entry name" value="HisK_dim/P_sf"/>
</dbReference>
<dbReference type="Pfam" id="PF07695">
    <property type="entry name" value="7TMR-DISM_7TM"/>
    <property type="match status" value="1"/>
</dbReference>
<evidence type="ECO:0000259" key="13">
    <source>
        <dbReference type="PROSITE" id="PS50109"/>
    </source>
</evidence>
<dbReference type="InterPro" id="IPR004358">
    <property type="entry name" value="Sig_transdc_His_kin-like_C"/>
</dbReference>
<name>A0A7X2Z9L2_9BACL</name>
<dbReference type="InterPro" id="IPR011623">
    <property type="entry name" value="7TMR_DISM_rcpt_extracell_dom1"/>
</dbReference>
<keyword evidence="7 14" id="KW-0418">Kinase</keyword>
<keyword evidence="15" id="KW-1185">Reference proteome</keyword>
<evidence type="ECO:0000256" key="4">
    <source>
        <dbReference type="ARBA" id="ARBA00022553"/>
    </source>
</evidence>
<dbReference type="InterPro" id="IPR003661">
    <property type="entry name" value="HisK_dim/P_dom"/>
</dbReference>
<dbReference type="EMBL" id="WNZX01000006">
    <property type="protein sequence ID" value="MUG70787.1"/>
    <property type="molecule type" value="Genomic_DNA"/>
</dbReference>
<keyword evidence="4" id="KW-0597">Phosphoprotein</keyword>
<dbReference type="SUPFAM" id="SSF47384">
    <property type="entry name" value="Homodimeric domain of signal transducing histidine kinase"/>
    <property type="match status" value="1"/>
</dbReference>
<dbReference type="CDD" id="cd00082">
    <property type="entry name" value="HisKA"/>
    <property type="match status" value="1"/>
</dbReference>
<dbReference type="GO" id="GO:0005524">
    <property type="term" value="F:ATP binding"/>
    <property type="evidence" value="ECO:0007669"/>
    <property type="project" value="UniProtKB-KW"/>
</dbReference>
<keyword evidence="10 12" id="KW-0472">Membrane</keyword>
<proteinExistence type="predicted"/>
<evidence type="ECO:0000256" key="7">
    <source>
        <dbReference type="ARBA" id="ARBA00022777"/>
    </source>
</evidence>
<keyword evidence="6" id="KW-0547">Nucleotide-binding</keyword>
<organism evidence="14 15">
    <name type="scientific">Paenibacillus validus</name>
    <dbReference type="NCBI Taxonomy" id="44253"/>
    <lineage>
        <taxon>Bacteria</taxon>
        <taxon>Bacillati</taxon>
        <taxon>Bacillota</taxon>
        <taxon>Bacilli</taxon>
        <taxon>Bacillales</taxon>
        <taxon>Paenibacillaceae</taxon>
        <taxon>Paenibacillus</taxon>
    </lineage>
</organism>
<keyword evidence="8" id="KW-0067">ATP-binding</keyword>
<evidence type="ECO:0000313" key="15">
    <source>
        <dbReference type="Proteomes" id="UP000450917"/>
    </source>
</evidence>
<dbReference type="Pfam" id="PF02518">
    <property type="entry name" value="HATPase_c"/>
    <property type="match status" value="1"/>
</dbReference>
<dbReference type="Gene3D" id="3.30.565.10">
    <property type="entry name" value="Histidine kinase-like ATPase, C-terminal domain"/>
    <property type="match status" value="1"/>
</dbReference>
<dbReference type="SMART" id="SM00388">
    <property type="entry name" value="HisKA"/>
    <property type="match status" value="1"/>
</dbReference>
<sequence>MWEFYWKELRDPDQFAVKSGTSPGTSPGAGLDSSADSRAGSSADSHAGSSTDSSPSEGGERSSLTHVAVPGSWNGTVVGGRSIEGEGYATYRLRVLLPEPEQAQELALDIPTINTAYRLWINGRMTAAAGQVGTNAETSRPEFVPQLTIADRFASELDIVVQISNYDHQKGGIRQPIKLGLFQSVSREKELSAGFDTLLIGSLLIMGLYHLGLFAVRTKELSTLYFGIFCLLFSLRMMLLGEIVMTKLFPGFSWELELVLEYMTAALSLPVFILFFANLYPSESSRTVNMVFCVALLAYSGVLLALPPFLFTSALWVLQLLVVLGICYILSTVTLAFIRRREGGSLLLFSCFILAAAIINDMMYAHEWVKTTERMSAFGLLVFIFSQSLLLSMKLSRAYVNEEKLSAALTEMNSGLYEKIKERTGDLEQAYEALVLTNGELSRMVTSRSHLISNISHDLGTPLTTIQGYLEAILDGLVDTEEQRERYLRIIHSKVIGMDRLIEDLFQLSQLEARQVEFKKQPLTTERLIERLYQRYELDARNADIHYTLSIRGEAAQAGTFSTVNVDVERLHQVFGNLVANAIKFTPSGGMIQVDMIDNGAEMKVRVLDTGEGIGEDDLPYVFDRFYTSNKSRNSVTGGKGLGLSIAREIVEVHGGRIWIEHTAKGQGTIICFSLPAEKA</sequence>
<dbReference type="SUPFAM" id="SSF49785">
    <property type="entry name" value="Galactose-binding domain-like"/>
    <property type="match status" value="1"/>
</dbReference>
<feature type="transmembrane region" description="Helical" evidence="12">
    <location>
        <begin position="377"/>
        <end position="395"/>
    </location>
</feature>
<feature type="compositionally biased region" description="Low complexity" evidence="11">
    <location>
        <begin position="19"/>
        <end position="56"/>
    </location>
</feature>
<dbReference type="PANTHER" id="PTHR45453">
    <property type="entry name" value="PHOSPHATE REGULON SENSOR PROTEIN PHOR"/>
    <property type="match status" value="1"/>
</dbReference>
<feature type="transmembrane region" description="Helical" evidence="12">
    <location>
        <begin position="197"/>
        <end position="216"/>
    </location>
</feature>
<feature type="transmembrane region" description="Helical" evidence="12">
    <location>
        <begin position="259"/>
        <end position="280"/>
    </location>
</feature>
<dbReference type="EC" id="2.7.13.3" evidence="3"/>
<dbReference type="InterPro" id="IPR008979">
    <property type="entry name" value="Galactose-bd-like_sf"/>
</dbReference>
<feature type="domain" description="Histidine kinase" evidence="13">
    <location>
        <begin position="454"/>
        <end position="679"/>
    </location>
</feature>
<dbReference type="Proteomes" id="UP000450917">
    <property type="component" value="Unassembled WGS sequence"/>
</dbReference>
<evidence type="ECO:0000313" key="14">
    <source>
        <dbReference type="EMBL" id="MUG70787.1"/>
    </source>
</evidence>
<feature type="region of interest" description="Disordered" evidence="11">
    <location>
        <begin position="13"/>
        <end position="68"/>
    </location>
</feature>
<dbReference type="Pfam" id="PF00512">
    <property type="entry name" value="HisKA"/>
    <property type="match status" value="1"/>
</dbReference>
<keyword evidence="12" id="KW-1133">Transmembrane helix</keyword>
<dbReference type="SUPFAM" id="SSF55874">
    <property type="entry name" value="ATPase domain of HSP90 chaperone/DNA topoisomerase II/histidine kinase"/>
    <property type="match status" value="1"/>
</dbReference>
<feature type="transmembrane region" description="Helical" evidence="12">
    <location>
        <begin position="316"/>
        <end position="338"/>
    </location>
</feature>
<dbReference type="GO" id="GO:0004721">
    <property type="term" value="F:phosphoprotein phosphatase activity"/>
    <property type="evidence" value="ECO:0007669"/>
    <property type="project" value="TreeGrafter"/>
</dbReference>
<reference evidence="14 15" key="1">
    <citation type="submission" date="2019-11" db="EMBL/GenBank/DDBJ databases">
        <title>Draft genome sequences of five Paenibacillus species of dairy origin.</title>
        <authorList>
            <person name="Olajide A.M."/>
            <person name="Chen S."/>
            <person name="Lapointe G."/>
        </authorList>
    </citation>
    <scope>NUCLEOTIDE SEQUENCE [LARGE SCALE GENOMIC DNA]</scope>
    <source>
        <strain evidence="14 15">2CS3</strain>
    </source>
</reference>
<dbReference type="InterPro" id="IPR050351">
    <property type="entry name" value="BphY/WalK/GraS-like"/>
</dbReference>
<dbReference type="SMART" id="SM00387">
    <property type="entry name" value="HATPase_c"/>
    <property type="match status" value="1"/>
</dbReference>
<dbReference type="InterPro" id="IPR005467">
    <property type="entry name" value="His_kinase_dom"/>
</dbReference>
<dbReference type="InterPro" id="IPR003594">
    <property type="entry name" value="HATPase_dom"/>
</dbReference>
<dbReference type="AlphaFoldDB" id="A0A7X2Z9L2"/>
<keyword evidence="12" id="KW-0812">Transmembrane</keyword>
<dbReference type="PROSITE" id="PS50109">
    <property type="entry name" value="HIS_KIN"/>
    <property type="match status" value="1"/>
</dbReference>
<comment type="caution">
    <text evidence="14">The sequence shown here is derived from an EMBL/GenBank/DDBJ whole genome shotgun (WGS) entry which is preliminary data.</text>
</comment>
<feature type="transmembrane region" description="Helical" evidence="12">
    <location>
        <begin position="223"/>
        <end position="239"/>
    </location>
</feature>
<dbReference type="GO" id="GO:0016036">
    <property type="term" value="P:cellular response to phosphate starvation"/>
    <property type="evidence" value="ECO:0007669"/>
    <property type="project" value="TreeGrafter"/>
</dbReference>